<dbReference type="AlphaFoldDB" id="A0A9W4T3X8"/>
<dbReference type="EMBL" id="CAMKVN010007637">
    <property type="protein sequence ID" value="CAI2191707.1"/>
    <property type="molecule type" value="Genomic_DNA"/>
</dbReference>
<gene>
    <name evidence="1" type="ORF">FWILDA_LOCUS15206</name>
</gene>
<dbReference type="Proteomes" id="UP001153678">
    <property type="component" value="Unassembled WGS sequence"/>
</dbReference>
<feature type="non-terminal residue" evidence="1">
    <location>
        <position position="1"/>
    </location>
</feature>
<reference evidence="1" key="1">
    <citation type="submission" date="2022-08" db="EMBL/GenBank/DDBJ databases">
        <authorList>
            <person name="Kallberg Y."/>
            <person name="Tangrot J."/>
            <person name="Rosling A."/>
        </authorList>
    </citation>
    <scope>NUCLEOTIDE SEQUENCE</scope>
    <source>
        <strain evidence="1">Wild A</strain>
    </source>
</reference>
<accession>A0A9W4T3X8</accession>
<proteinExistence type="predicted"/>
<name>A0A9W4T3X8_9GLOM</name>
<dbReference type="OrthoDB" id="2373574at2759"/>
<sequence length="525" mass="61330">DMSDDKGSLDCLPIYSFLFPNKKGSNLYNAYDRSEVKDKLVIKIDQDAVINIDALEKDIEITVIATSSDSSKCDYHILYASILLIDHHKLKAFTELVYIITGEKFSKYIDRELPDQNFNLRLISSAKKGCVKRILLYLINNEWNELDHTRVEPPVSLYFEGPKVLSFPKAFVNFPSWVKYNDFLTATEIYEKRYIKQLPNRGDIYVGSPWKMGKTYILENLAISDNINLLVLSTRHSYSNAVITRLNLKSYCNIDVSIIAQVQSYLAKQSIEKLYKLIQDARRIIVMDNDLMDLNIEWIKILRKNIQYLSPLFIILTSLRKTSLLPFENRKSTEFPELRIKEYHSKSDPMEKAQDFSNVKESWKDINLVAYTSTLKIGISCINPKFERAFCIFNKKGLFQWLLNAKRECLTCELQNRGIFPNVDSIIWNKDVLTIRLWAGIVVFVMEFIPKPEDTMILLFQTVKTAELLENKPMKILEEMCSLDRYHIVDYYGVPPELLTKDFISKYGNYNHMKWFRAYKQLRDA</sequence>
<keyword evidence="2" id="KW-1185">Reference proteome</keyword>
<evidence type="ECO:0000313" key="2">
    <source>
        <dbReference type="Proteomes" id="UP001153678"/>
    </source>
</evidence>
<comment type="caution">
    <text evidence="1">The sequence shown here is derived from an EMBL/GenBank/DDBJ whole genome shotgun (WGS) entry which is preliminary data.</text>
</comment>
<protein>
    <submittedName>
        <fullName evidence="1">11825_t:CDS:1</fullName>
    </submittedName>
</protein>
<evidence type="ECO:0000313" key="1">
    <source>
        <dbReference type="EMBL" id="CAI2191707.1"/>
    </source>
</evidence>
<feature type="non-terminal residue" evidence="1">
    <location>
        <position position="525"/>
    </location>
</feature>
<organism evidence="1 2">
    <name type="scientific">Funneliformis geosporum</name>
    <dbReference type="NCBI Taxonomy" id="1117311"/>
    <lineage>
        <taxon>Eukaryota</taxon>
        <taxon>Fungi</taxon>
        <taxon>Fungi incertae sedis</taxon>
        <taxon>Mucoromycota</taxon>
        <taxon>Glomeromycotina</taxon>
        <taxon>Glomeromycetes</taxon>
        <taxon>Glomerales</taxon>
        <taxon>Glomeraceae</taxon>
        <taxon>Funneliformis</taxon>
    </lineage>
</organism>